<dbReference type="SMART" id="SM01321">
    <property type="entry name" value="Y1_Tnp"/>
    <property type="match status" value="1"/>
</dbReference>
<dbReference type="PANTHER" id="PTHR33360:SF2">
    <property type="entry name" value="TRANSPOSASE FOR INSERTION SEQUENCE ELEMENT IS200"/>
    <property type="match status" value="1"/>
</dbReference>
<dbReference type="OrthoDB" id="9798161at2"/>
<dbReference type="InParanoid" id="D1C5K5"/>
<dbReference type="InterPro" id="IPR002686">
    <property type="entry name" value="Transposase_17"/>
</dbReference>
<dbReference type="HOGENOM" id="CLU_101320_1_0_0"/>
<reference evidence="2 3" key="2">
    <citation type="journal article" date="2010" name="Stand. Genomic Sci.">
        <title>Complete genome sequence of Desulfohalobium retbaense type strain (HR(100)).</title>
        <authorList>
            <person name="Spring S."/>
            <person name="Nolan M."/>
            <person name="Lapidus A."/>
            <person name="Glavina Del Rio T."/>
            <person name="Copeland A."/>
            <person name="Tice H."/>
            <person name="Cheng J.F."/>
            <person name="Lucas S."/>
            <person name="Land M."/>
            <person name="Chen F."/>
            <person name="Bruce D."/>
            <person name="Goodwin L."/>
            <person name="Pitluck S."/>
            <person name="Ivanova N."/>
            <person name="Mavromatis K."/>
            <person name="Mikhailova N."/>
            <person name="Pati A."/>
            <person name="Chen A."/>
            <person name="Palaniappan K."/>
            <person name="Hauser L."/>
            <person name="Chang Y.J."/>
            <person name="Jeffries C.D."/>
            <person name="Munk C."/>
            <person name="Kiss H."/>
            <person name="Chain P."/>
            <person name="Han C."/>
            <person name="Brettin T."/>
            <person name="Detter J.C."/>
            <person name="Schuler E."/>
            <person name="Goker M."/>
            <person name="Rohde M."/>
            <person name="Bristow J."/>
            <person name="Eisen J.A."/>
            <person name="Markowitz V."/>
            <person name="Hugenholtz P."/>
            <person name="Kyrpides N.C."/>
            <person name="Klenk H.P."/>
        </authorList>
    </citation>
    <scope>NUCLEOTIDE SEQUENCE [LARGE SCALE GENOMIC DNA]</scope>
    <source>
        <strain evidence="3">ATCC 49802 / DSM 20745 / S 6022</strain>
    </source>
</reference>
<dbReference type="SUPFAM" id="SSF143422">
    <property type="entry name" value="Transposase IS200-like"/>
    <property type="match status" value="1"/>
</dbReference>
<name>D1C5K5_SPHTD</name>
<dbReference type="Proteomes" id="UP000002027">
    <property type="component" value="Chromosome 1"/>
</dbReference>
<organism evidence="2 3">
    <name type="scientific">Sphaerobacter thermophilus (strain ATCC 49802 / DSM 20745 / KCCM 41009 / NCIMB 13125 / S 6022)</name>
    <dbReference type="NCBI Taxonomy" id="479434"/>
    <lineage>
        <taxon>Bacteria</taxon>
        <taxon>Pseudomonadati</taxon>
        <taxon>Thermomicrobiota</taxon>
        <taxon>Thermomicrobia</taxon>
        <taxon>Sphaerobacterales</taxon>
        <taxon>Sphaerobacterineae</taxon>
        <taxon>Sphaerobacteraceae</taxon>
        <taxon>Sphaerobacter</taxon>
    </lineage>
</organism>
<gene>
    <name evidence="2" type="ordered locus">Sthe_0082</name>
</gene>
<dbReference type="GO" id="GO:0004803">
    <property type="term" value="F:transposase activity"/>
    <property type="evidence" value="ECO:0007669"/>
    <property type="project" value="InterPro"/>
</dbReference>
<dbReference type="InterPro" id="IPR036515">
    <property type="entry name" value="Transposase_17_sf"/>
</dbReference>
<dbReference type="Gene3D" id="3.30.70.1290">
    <property type="entry name" value="Transposase IS200-like"/>
    <property type="match status" value="1"/>
</dbReference>
<evidence type="ECO:0000313" key="3">
    <source>
        <dbReference type="Proteomes" id="UP000002027"/>
    </source>
</evidence>
<dbReference type="STRING" id="479434.Sthe_0082"/>
<dbReference type="EMBL" id="CP001823">
    <property type="protein sequence ID" value="ACZ37521.1"/>
    <property type="molecule type" value="Genomic_DNA"/>
</dbReference>
<dbReference type="Pfam" id="PF01797">
    <property type="entry name" value="Y1_Tnp"/>
    <property type="match status" value="1"/>
</dbReference>
<dbReference type="NCBIfam" id="NF033573">
    <property type="entry name" value="transpos_IS200"/>
    <property type="match status" value="1"/>
</dbReference>
<dbReference type="GO" id="GO:0006313">
    <property type="term" value="P:DNA transposition"/>
    <property type="evidence" value="ECO:0007669"/>
    <property type="project" value="InterPro"/>
</dbReference>
<dbReference type="KEGG" id="sti:Sthe_0082"/>
<keyword evidence="3" id="KW-1185">Reference proteome</keyword>
<dbReference type="PANTHER" id="PTHR33360">
    <property type="entry name" value="TRANSPOSASE FOR INSERTION SEQUENCE ELEMENT IS200"/>
    <property type="match status" value="1"/>
</dbReference>
<reference evidence="3" key="1">
    <citation type="submission" date="2009-11" db="EMBL/GenBank/DDBJ databases">
        <title>The complete chromosome 1 of Sphaerobacter thermophilus DSM 20745.</title>
        <authorList>
            <person name="Lucas S."/>
            <person name="Copeland A."/>
            <person name="Lapidus A."/>
            <person name="Glavina del Rio T."/>
            <person name="Dalin E."/>
            <person name="Tice H."/>
            <person name="Bruce D."/>
            <person name="Goodwin L."/>
            <person name="Pitluck S."/>
            <person name="Kyrpides N."/>
            <person name="Mavromatis K."/>
            <person name="Ivanova N."/>
            <person name="Mikhailova N."/>
            <person name="LaButti K.M."/>
            <person name="Clum A."/>
            <person name="Sun H.I."/>
            <person name="Brettin T."/>
            <person name="Detter J.C."/>
            <person name="Han C."/>
            <person name="Larimer F."/>
            <person name="Land M."/>
            <person name="Hauser L."/>
            <person name="Markowitz V."/>
            <person name="Cheng J.F."/>
            <person name="Hugenholtz P."/>
            <person name="Woyke T."/>
            <person name="Wu D."/>
            <person name="Steenblock K."/>
            <person name="Schneider S."/>
            <person name="Pukall R."/>
            <person name="Goeker M."/>
            <person name="Klenk H.P."/>
            <person name="Eisen J.A."/>
        </authorList>
    </citation>
    <scope>NUCLEOTIDE SEQUENCE [LARGE SCALE GENOMIC DNA]</scope>
    <source>
        <strain evidence="3">ATCC 49802 / DSM 20745 / S 6022</strain>
    </source>
</reference>
<dbReference type="GO" id="GO:0003677">
    <property type="term" value="F:DNA binding"/>
    <property type="evidence" value="ECO:0007669"/>
    <property type="project" value="InterPro"/>
</dbReference>
<protein>
    <submittedName>
        <fullName evidence="2">Transposase IS200</fullName>
    </submittedName>
</protein>
<evidence type="ECO:0000313" key="2">
    <source>
        <dbReference type="EMBL" id="ACZ37521.1"/>
    </source>
</evidence>
<dbReference type="eggNOG" id="COG1943">
    <property type="taxonomic scope" value="Bacteria"/>
</dbReference>
<dbReference type="RefSeq" id="WP_012870570.1">
    <property type="nucleotide sequence ID" value="NC_013523.1"/>
</dbReference>
<evidence type="ECO:0000259" key="1">
    <source>
        <dbReference type="SMART" id="SM01321"/>
    </source>
</evidence>
<feature type="domain" description="Transposase IS200-like" evidence="1">
    <location>
        <begin position="3"/>
        <end position="115"/>
    </location>
</feature>
<proteinExistence type="predicted"/>
<sequence>MSRWRLFYHLVWTTRDRQPFITPEWEARVHARLREAAERHGIMVHAVGGTDDHVHLAVSIPPTLPVATAIQRIKGASSRMINEEFGDGFGWQAEYSVDSFAERHLPRVVAYIVDQRRHHAEGTLWPTIEELPRPQIPNASGRHR</sequence>
<accession>D1C5K5</accession>
<dbReference type="AlphaFoldDB" id="D1C5K5"/>